<accession>A0A1I6F3U1</accession>
<organism evidence="2 3">
    <name type="scientific">Lentzea waywayandensis</name>
    <dbReference type="NCBI Taxonomy" id="84724"/>
    <lineage>
        <taxon>Bacteria</taxon>
        <taxon>Bacillati</taxon>
        <taxon>Actinomycetota</taxon>
        <taxon>Actinomycetes</taxon>
        <taxon>Pseudonocardiales</taxon>
        <taxon>Pseudonocardiaceae</taxon>
        <taxon>Lentzea</taxon>
    </lineage>
</organism>
<keyword evidence="1" id="KW-0812">Transmembrane</keyword>
<evidence type="ECO:0000313" key="2">
    <source>
        <dbReference type="EMBL" id="SFR24387.1"/>
    </source>
</evidence>
<name>A0A1I6F3U1_9PSEU</name>
<dbReference type="STRING" id="84724.SAMN04488564_107451"/>
<keyword evidence="1" id="KW-1133">Transmembrane helix</keyword>
<dbReference type="EMBL" id="FOYL01000007">
    <property type="protein sequence ID" value="SFR24387.1"/>
    <property type="molecule type" value="Genomic_DNA"/>
</dbReference>
<feature type="transmembrane region" description="Helical" evidence="1">
    <location>
        <begin position="32"/>
        <end position="53"/>
    </location>
</feature>
<dbReference type="RefSeq" id="WP_177320625.1">
    <property type="nucleotide sequence ID" value="NZ_FOYL01000007.1"/>
</dbReference>
<feature type="transmembrane region" description="Helical" evidence="1">
    <location>
        <begin position="7"/>
        <end position="26"/>
    </location>
</feature>
<dbReference type="AlphaFoldDB" id="A0A1I6F3U1"/>
<evidence type="ECO:0000313" key="3">
    <source>
        <dbReference type="Proteomes" id="UP000198583"/>
    </source>
</evidence>
<keyword evidence="3" id="KW-1185">Reference proteome</keyword>
<gene>
    <name evidence="2" type="ORF">SAMN04488564_107451</name>
</gene>
<protein>
    <submittedName>
        <fullName evidence="2">Uncharacterized protein</fullName>
    </submittedName>
</protein>
<dbReference type="Proteomes" id="UP000198583">
    <property type="component" value="Unassembled WGS sequence"/>
</dbReference>
<evidence type="ECO:0000256" key="1">
    <source>
        <dbReference type="SAM" id="Phobius"/>
    </source>
</evidence>
<reference evidence="3" key="1">
    <citation type="submission" date="2016-10" db="EMBL/GenBank/DDBJ databases">
        <authorList>
            <person name="Varghese N."/>
            <person name="Submissions S."/>
        </authorList>
    </citation>
    <scope>NUCLEOTIDE SEQUENCE [LARGE SCALE GENOMIC DNA]</scope>
    <source>
        <strain evidence="3">DSM 44232</strain>
    </source>
</reference>
<sequence>MTRKKSGLVLLILSMVYAAVIALLAVADSSALTAVAIAGGALLGIGWATVGYLSNQKS</sequence>
<keyword evidence="1" id="KW-0472">Membrane</keyword>
<proteinExistence type="predicted"/>